<protein>
    <submittedName>
        <fullName evidence="1">Uncharacterized protein</fullName>
    </submittedName>
</protein>
<proteinExistence type="predicted"/>
<reference evidence="1" key="1">
    <citation type="submission" date="2014-08" db="EMBL/GenBank/DDBJ databases">
        <authorList>
            <person name="Sharma Rahul"/>
            <person name="Thines Marco"/>
        </authorList>
    </citation>
    <scope>NUCLEOTIDE SEQUENCE</scope>
</reference>
<name>A0A0F7SMX0_PHARH</name>
<organism evidence="1">
    <name type="scientific">Phaffia rhodozyma</name>
    <name type="common">Yeast</name>
    <name type="synonym">Xanthophyllomyces dendrorhous</name>
    <dbReference type="NCBI Taxonomy" id="264483"/>
    <lineage>
        <taxon>Eukaryota</taxon>
        <taxon>Fungi</taxon>
        <taxon>Dikarya</taxon>
        <taxon>Basidiomycota</taxon>
        <taxon>Agaricomycotina</taxon>
        <taxon>Tremellomycetes</taxon>
        <taxon>Cystofilobasidiales</taxon>
        <taxon>Mrakiaceae</taxon>
        <taxon>Phaffia</taxon>
    </lineage>
</organism>
<accession>A0A0F7SMX0</accession>
<evidence type="ECO:0000313" key="1">
    <source>
        <dbReference type="EMBL" id="CED82014.1"/>
    </source>
</evidence>
<dbReference type="AlphaFoldDB" id="A0A0F7SMX0"/>
<dbReference type="EMBL" id="LN483124">
    <property type="protein sequence ID" value="CED82014.1"/>
    <property type="molecule type" value="Genomic_DNA"/>
</dbReference>
<sequence length="150" mass="17152">MSFASSNLLPEENESILQSIENDVEGSGWFRLPIYLEERPDQPFVCFVVLKTKPGMEQAVVDITRDIRAETDQNELEGSSHHHVPAFSDIWARLYSCTPIGRYKPSMKPIETYDSAEAFRTHYRGKNIARLYKAGVLSEPPKLNFFVDVQ</sequence>